<evidence type="ECO:0000256" key="1">
    <source>
        <dbReference type="ARBA" id="ARBA00006992"/>
    </source>
</evidence>
<evidence type="ECO:0000256" key="3">
    <source>
        <dbReference type="ARBA" id="ARBA00023163"/>
    </source>
</evidence>
<feature type="domain" description="Strawberry notch helicase C" evidence="5">
    <location>
        <begin position="1069"/>
        <end position="1352"/>
    </location>
</feature>
<evidence type="ECO:0000313" key="8">
    <source>
        <dbReference type="EMBL" id="CAD5232477.1"/>
    </source>
</evidence>
<dbReference type="Pfam" id="PF13871">
    <property type="entry name" value="Helicase_C_4"/>
    <property type="match status" value="1"/>
</dbReference>
<feature type="compositionally biased region" description="Basic and acidic residues" evidence="4">
    <location>
        <begin position="331"/>
        <end position="342"/>
    </location>
</feature>
<comment type="similarity">
    <text evidence="1">Belongs to the SBNO family.</text>
</comment>
<dbReference type="InterPro" id="IPR039187">
    <property type="entry name" value="SNO_AAA"/>
</dbReference>
<dbReference type="SUPFAM" id="SSF52540">
    <property type="entry name" value="P-loop containing nucleoside triphosphate hydrolases"/>
    <property type="match status" value="2"/>
</dbReference>
<feature type="domain" description="Strawberry notch AAA" evidence="6">
    <location>
        <begin position="376"/>
        <end position="688"/>
    </location>
</feature>
<dbReference type="InterPro" id="IPR057332">
    <property type="entry name" value="SBNO_a/b_dom"/>
</dbReference>
<dbReference type="OrthoDB" id="421838at2759"/>
<dbReference type="Proteomes" id="UP000582659">
    <property type="component" value="Unassembled WGS sequence"/>
</dbReference>
<dbReference type="PANTHER" id="PTHR12706">
    <property type="entry name" value="STRAWBERRY NOTCH-RELATED"/>
    <property type="match status" value="1"/>
</dbReference>
<keyword evidence="2" id="KW-0805">Transcription regulation</keyword>
<dbReference type="GO" id="GO:0006355">
    <property type="term" value="P:regulation of DNA-templated transcription"/>
    <property type="evidence" value="ECO:0007669"/>
    <property type="project" value="InterPro"/>
</dbReference>
<dbReference type="Proteomes" id="UP000659654">
    <property type="component" value="Unassembled WGS sequence"/>
</dbReference>
<keyword evidence="3" id="KW-0804">Transcription</keyword>
<evidence type="ECO:0000259" key="7">
    <source>
        <dbReference type="Pfam" id="PF25373"/>
    </source>
</evidence>
<feature type="compositionally biased region" description="Basic residues" evidence="4">
    <location>
        <begin position="988"/>
        <end position="1002"/>
    </location>
</feature>
<evidence type="ECO:0000259" key="6">
    <source>
        <dbReference type="Pfam" id="PF13872"/>
    </source>
</evidence>
<evidence type="ECO:0000259" key="5">
    <source>
        <dbReference type="Pfam" id="PF13871"/>
    </source>
</evidence>
<keyword evidence="9" id="KW-1185">Reference proteome</keyword>
<proteinExistence type="inferred from homology"/>
<feature type="region of interest" description="Disordered" evidence="4">
    <location>
        <begin position="818"/>
        <end position="922"/>
    </location>
</feature>
<dbReference type="InterPro" id="IPR026741">
    <property type="entry name" value="SNO"/>
</dbReference>
<feature type="region of interest" description="Disordered" evidence="4">
    <location>
        <begin position="12"/>
        <end position="87"/>
    </location>
</feature>
<dbReference type="GO" id="GO:0042393">
    <property type="term" value="F:histone binding"/>
    <property type="evidence" value="ECO:0007669"/>
    <property type="project" value="TreeGrafter"/>
</dbReference>
<protein>
    <submittedName>
        <fullName evidence="8">(pine wood nematode) hypothetical protein</fullName>
    </submittedName>
</protein>
<gene>
    <name evidence="8" type="ORF">BXYJ_LOCUS12568</name>
</gene>
<feature type="compositionally biased region" description="Acidic residues" evidence="4">
    <location>
        <begin position="859"/>
        <end position="909"/>
    </location>
</feature>
<evidence type="ECO:0000256" key="4">
    <source>
        <dbReference type="SAM" id="MobiDB-lite"/>
    </source>
</evidence>
<feature type="compositionally biased region" description="Basic and acidic residues" evidence="4">
    <location>
        <begin position="56"/>
        <end position="76"/>
    </location>
</feature>
<dbReference type="GO" id="GO:0005634">
    <property type="term" value="C:nucleus"/>
    <property type="evidence" value="ECO:0007669"/>
    <property type="project" value="TreeGrafter"/>
</dbReference>
<dbReference type="Pfam" id="PF13872">
    <property type="entry name" value="AAA_34"/>
    <property type="match status" value="1"/>
</dbReference>
<feature type="compositionally biased region" description="Basic and acidic residues" evidence="4">
    <location>
        <begin position="22"/>
        <end position="45"/>
    </location>
</feature>
<name>A0A7I8XNQ2_BURXY</name>
<accession>A0A7I8XNQ2</accession>
<dbReference type="GO" id="GO:0031490">
    <property type="term" value="F:chromatin DNA binding"/>
    <property type="evidence" value="ECO:0007669"/>
    <property type="project" value="TreeGrafter"/>
</dbReference>
<feature type="domain" description="SBNO alpha/beta" evidence="7">
    <location>
        <begin position="1390"/>
        <end position="1514"/>
    </location>
</feature>
<evidence type="ECO:0000313" key="9">
    <source>
        <dbReference type="Proteomes" id="UP000659654"/>
    </source>
</evidence>
<sequence length="1585" mass="178411">MDDILQTALLDAGLDFFDTEPEETKDGEQKPDEVTPTEEVKKDAAAEVIEPTVESEPVRELETAKKVDEKDEKPDEIAEPSPQVVQQTPAPIPVAPVVPVVPTTSKVEAPVPSTSSALTTGTALPPVVTKRIVRCVGRPISTGQVQKALEPNSPIRRYPTHFVSSDGKITHRPGPVRTFRQIRTIAPNGTQVIQRIPMNEPFIRKPEPLQQRTAKTVLLSNDGTRTIRTYNYSAGGRISEAPVIQTPQRQGPSRAPQIPTATIRPRLGKNRILNRIWPADPPRPRAPPRPFPKPLMDRRLDLPDGTVQFIKPIDHPRISTPGKPGVPKYTTEADEKKPDKPESSLNSMGYEDDAKKHVQVDTFIEYKPLKLRSGCEHPDSVVETASLSAVSAPDITYQMKIPEETIDSGKISALQLEAALYACQAQERWLPSGERVGYLIGDGAGVGKGRTIATIIYENYLMGRKRALWFSVSSDLYYDAVRDLRDIGADNVDVYQLNQMKYARINSVENGNIKKGVIFATYSSLICEARHLKDDESKGNKITSRLQQLIQWCGADFDGPIIFDECHHAKNLVPSAGSKPTKTGRYVLELQKSLPDARVIYASATGATEPRNMAYMTRLGLWGEKQCFPTFSDFIHAVEDRGVGAMEMVAMDMKLRGLYLARQLSFKGVSFAVEEVQLDDDFVKLYDESVKLWMECRRQFQFAIDALKSDERNEKTVWAQFWSAHQRFFKYLCIGAKVNACVAITKKALEDGKCVVIGLQSTGEAQTLGVLGDAGEITDFVSTTKAVLQNLIEKHFPTGDSDGMGMLGDMGRMFSIGSGGSFSRKRNRTTVYDNIQPSFKRRRENSLGTVNESERSSNTEDEEEEEEEDESDSDAEKSDDDSDDSILDEEDDDDEEDSEEDSEEEEEINGPDNNTTDRKKNDSLFDTLMNELNDSYVPDVDPFHHDFSSAEDPWAHLQNYQEDQRELEEQKRREAMEEAKRKKEELKRKKKIKRRKKLRRLRKEREERKRKEKELAEQRRVENATSAVDFIQSTKVIDNGNQRDPSSLLMIKTELLAAVERLGQVLPPNTLDQLIDELGGPDVVAEMTGRKGRIVVQPNGSVEYQPRNANSMAPVDLMNLEEKEKFMNGEKFVAVISEAASSGISLQSDRRVKNKRRRVHITLELPWSADKAVQQFGRTHRSNQLSAPEYLFLISELAGEKRFASVVAKRLESLGALTHGDRRATESRDLSQFNLDNRYGREALQIMIRTLANPRIPPLLPPPKDYRIQNANFFEDMREYLVGVGVLSKNPNNPAGVLTIEKEGVSLAKFLNRLLGLPVHAQNALFGYFTDIINELIKRAKANGTFDKGIMDLGHGTDTAREMEKREFRGVIDNSNFLVKMHKIGAERGVKWEDAVKLLNAQVDDTDDVCGFYVGKPNLNKKVLIILVVHSVKRSALSMSNQKMYTLIRPNSGRSSKSFYAQDITRRHTRIPMVEAEKIWKEHYDMLGTMCFHKYLIGFCRTEEQSVFCEVGRRFRTYFVLSGSVIAVWPILEKALNEAKPNKNTAGPNMQTVRIQTEGNQKLVGLLVKPQHVKTLLKALNELEA</sequence>
<dbReference type="Pfam" id="PF25373">
    <property type="entry name" value="SBNO"/>
    <property type="match status" value="1"/>
</dbReference>
<feature type="compositionally biased region" description="Basic and acidic residues" evidence="4">
    <location>
        <begin position="1003"/>
        <end position="1020"/>
    </location>
</feature>
<evidence type="ECO:0000256" key="2">
    <source>
        <dbReference type="ARBA" id="ARBA00023015"/>
    </source>
</evidence>
<feature type="compositionally biased region" description="Basic and acidic residues" evidence="4">
    <location>
        <begin position="968"/>
        <end position="987"/>
    </location>
</feature>
<feature type="region of interest" description="Disordered" evidence="4">
    <location>
        <begin position="312"/>
        <end position="349"/>
    </location>
</feature>
<feature type="region of interest" description="Disordered" evidence="4">
    <location>
        <begin position="245"/>
        <end position="291"/>
    </location>
</feature>
<organism evidence="8 9">
    <name type="scientific">Bursaphelenchus xylophilus</name>
    <name type="common">Pinewood nematode worm</name>
    <name type="synonym">Aphelenchoides xylophilus</name>
    <dbReference type="NCBI Taxonomy" id="6326"/>
    <lineage>
        <taxon>Eukaryota</taxon>
        <taxon>Metazoa</taxon>
        <taxon>Ecdysozoa</taxon>
        <taxon>Nematoda</taxon>
        <taxon>Chromadorea</taxon>
        <taxon>Rhabditida</taxon>
        <taxon>Tylenchina</taxon>
        <taxon>Tylenchomorpha</taxon>
        <taxon>Aphelenchoidea</taxon>
        <taxon>Aphelenchoididae</taxon>
        <taxon>Bursaphelenchus</taxon>
    </lineage>
</organism>
<dbReference type="InterPro" id="IPR027417">
    <property type="entry name" value="P-loop_NTPase"/>
</dbReference>
<reference evidence="8" key="1">
    <citation type="submission" date="2020-09" db="EMBL/GenBank/DDBJ databases">
        <authorList>
            <person name="Kikuchi T."/>
        </authorList>
    </citation>
    <scope>NUCLEOTIDE SEQUENCE</scope>
    <source>
        <strain evidence="8">Ka4C1</strain>
    </source>
</reference>
<dbReference type="InterPro" id="IPR026937">
    <property type="entry name" value="SBNO_Helicase_C_dom"/>
</dbReference>
<dbReference type="Gene3D" id="3.40.50.300">
    <property type="entry name" value="P-loop containing nucleotide triphosphate hydrolases"/>
    <property type="match status" value="1"/>
</dbReference>
<feature type="region of interest" description="Disordered" evidence="4">
    <location>
        <begin position="968"/>
        <end position="1020"/>
    </location>
</feature>
<dbReference type="PANTHER" id="PTHR12706:SF30">
    <property type="entry name" value="PROTEIN STRAWBERRY NOTCH-RELATED"/>
    <property type="match status" value="1"/>
</dbReference>
<dbReference type="EMBL" id="CAJFDI010000005">
    <property type="protein sequence ID" value="CAD5232477.1"/>
    <property type="molecule type" value="Genomic_DNA"/>
</dbReference>
<comment type="caution">
    <text evidence="8">The sequence shown here is derived from an EMBL/GenBank/DDBJ whole genome shotgun (WGS) entry which is preliminary data.</text>
</comment>
<dbReference type="EMBL" id="CAJFCV020000005">
    <property type="protein sequence ID" value="CAG9125012.1"/>
    <property type="molecule type" value="Genomic_DNA"/>
</dbReference>
<feature type="compositionally biased region" description="Pro residues" evidence="4">
    <location>
        <begin position="279"/>
        <end position="291"/>
    </location>
</feature>
<dbReference type="FunFam" id="3.40.50.300:FF:000342">
    <property type="entry name" value="Protein strawberry notch homolog 2"/>
    <property type="match status" value="1"/>
</dbReference>